<organism evidence="2 3">
    <name type="scientific">Flavobacterium soyangense</name>
    <dbReference type="NCBI Taxonomy" id="2023265"/>
    <lineage>
        <taxon>Bacteria</taxon>
        <taxon>Pseudomonadati</taxon>
        <taxon>Bacteroidota</taxon>
        <taxon>Flavobacteriia</taxon>
        <taxon>Flavobacteriales</taxon>
        <taxon>Flavobacteriaceae</taxon>
        <taxon>Flavobacterium</taxon>
    </lineage>
</organism>
<name>A0A930UAH6_9FLAO</name>
<dbReference type="AlphaFoldDB" id="A0A930UAH6"/>
<evidence type="ECO:0000313" key="3">
    <source>
        <dbReference type="Proteomes" id="UP000646211"/>
    </source>
</evidence>
<dbReference type="EMBL" id="JADHEC010000006">
    <property type="protein sequence ID" value="MBF2707874.1"/>
    <property type="molecule type" value="Genomic_DNA"/>
</dbReference>
<sequence length="175" mass="20483">MKREKITSKLIINHKSFVDYLSTLTEEEFEFSHDQKWTAGQQLEHIVLCMRQILQAYSMDKKVLEQTFGRTERQGLSYETLLNIYLEKFASGGKSPERFHPKNVVTKERDMLSVSLMKIVSELCIKIEDLSDQDLNSLQIPHPLLGNLTLQEMLYNAIYHVEHHQKSTVRNLMNK</sequence>
<evidence type="ECO:0000313" key="2">
    <source>
        <dbReference type="EMBL" id="MBF2707874.1"/>
    </source>
</evidence>
<dbReference type="InterPro" id="IPR024775">
    <property type="entry name" value="DinB-like"/>
</dbReference>
<dbReference type="Proteomes" id="UP000646211">
    <property type="component" value="Unassembled WGS sequence"/>
</dbReference>
<dbReference type="Pfam" id="PF12867">
    <property type="entry name" value="DinB_2"/>
    <property type="match status" value="1"/>
</dbReference>
<protein>
    <submittedName>
        <fullName evidence="2">DinB family protein</fullName>
    </submittedName>
</protein>
<proteinExistence type="predicted"/>
<dbReference type="SUPFAM" id="SSF109854">
    <property type="entry name" value="DinB/YfiT-like putative metalloenzymes"/>
    <property type="match status" value="1"/>
</dbReference>
<evidence type="ECO:0000259" key="1">
    <source>
        <dbReference type="Pfam" id="PF12867"/>
    </source>
</evidence>
<reference evidence="2" key="1">
    <citation type="submission" date="2020-11" db="EMBL/GenBank/DDBJ databases">
        <title>Genome of Flavobacterium soyangense.</title>
        <authorList>
            <person name="Liu Q."/>
            <person name="Xin Y.-H."/>
        </authorList>
    </citation>
    <scope>NUCLEOTIDE SEQUENCE</scope>
    <source>
        <strain evidence="2">CGMCC 1.13493</strain>
    </source>
</reference>
<keyword evidence="3" id="KW-1185">Reference proteome</keyword>
<dbReference type="RefSeq" id="WP_194311132.1">
    <property type="nucleotide sequence ID" value="NZ_JADHEC010000006.1"/>
</dbReference>
<feature type="domain" description="DinB-like" evidence="1">
    <location>
        <begin position="16"/>
        <end position="165"/>
    </location>
</feature>
<gene>
    <name evidence="2" type="ORF">IR213_04610</name>
</gene>
<dbReference type="Gene3D" id="1.20.120.450">
    <property type="entry name" value="dinb family like domain"/>
    <property type="match status" value="1"/>
</dbReference>
<dbReference type="InterPro" id="IPR034660">
    <property type="entry name" value="DinB/YfiT-like"/>
</dbReference>
<accession>A0A930UAH6</accession>
<comment type="caution">
    <text evidence="2">The sequence shown here is derived from an EMBL/GenBank/DDBJ whole genome shotgun (WGS) entry which is preliminary data.</text>
</comment>